<dbReference type="AlphaFoldDB" id="A0A371B5Q0"/>
<sequence>MGRLNIGIQRNRRFASEEGGHRVQFAWVRLVVWLLCAAAFLGGCDKQVGNPAPPRIDTAAELPKQTSTIIVPLTIDIGGLEAKLNSSAPTRLWAINQYEPKCIPAQRVTICPVHKKKCKGKACKNVDCKIGFKRTKVTPDVACTIVGHVNRGRIRLSGRGDLLTVTMPVTAVVSARDVGGVVKRETANASADVRAHVRISIADNWSPRAKVDIAYDWREPPGISFLGKRVRFVRKADAELAKVIAGLERDLSREIARVQTRAIVEGAWKEGFATIMLNRERPPAWMRVTPQKLGFGGYRINGKQLMMTLSAEAVTETFIGNRPDKPNVTPLPPPTRLAGDHGLRFHIPVLADYRELEPVILRALKKLAAKGIALDQVGPVKVDFKKVTVYATEGGRVAVGIEANADVIRSPLKGTNGVVWLSAIPYNEANSEVVNVRDLRIAGTTDREAVNLLFALFEDPEVLAEISKALVTDFNKDYEKVLLAAKKAIAMRREGDFTLSAEVNEVSHGTVIATGQGLFLPVDVTGKANIRYTPNGRQ</sequence>
<dbReference type="EMBL" id="QRGP01000002">
    <property type="protein sequence ID" value="RDV02908.1"/>
    <property type="molecule type" value="Genomic_DNA"/>
</dbReference>
<protein>
    <submittedName>
        <fullName evidence="1">DUF4403 family protein</fullName>
    </submittedName>
</protein>
<dbReference type="Proteomes" id="UP000263833">
    <property type="component" value="Unassembled WGS sequence"/>
</dbReference>
<gene>
    <name evidence="1" type="ORF">DXH95_13405</name>
</gene>
<name>A0A371B5Q0_9SPHN</name>
<evidence type="ECO:0000313" key="2">
    <source>
        <dbReference type="Proteomes" id="UP000263833"/>
    </source>
</evidence>
<dbReference type="InterPro" id="IPR025515">
    <property type="entry name" value="DUF4403"/>
</dbReference>
<reference evidence="2" key="1">
    <citation type="submission" date="2018-08" db="EMBL/GenBank/DDBJ databases">
        <authorList>
            <person name="Kim S.-J."/>
            <person name="Jung G.-Y."/>
        </authorList>
    </citation>
    <scope>NUCLEOTIDE SEQUENCE [LARGE SCALE GENOMIC DNA]</scope>
    <source>
        <strain evidence="2">GY_G</strain>
    </source>
</reference>
<organism evidence="1 2">
    <name type="scientific">Sphingorhabdus pulchriflava</name>
    <dbReference type="NCBI Taxonomy" id="2292257"/>
    <lineage>
        <taxon>Bacteria</taxon>
        <taxon>Pseudomonadati</taxon>
        <taxon>Pseudomonadota</taxon>
        <taxon>Alphaproteobacteria</taxon>
        <taxon>Sphingomonadales</taxon>
        <taxon>Sphingomonadaceae</taxon>
        <taxon>Sphingorhabdus</taxon>
    </lineage>
</organism>
<comment type="caution">
    <text evidence="1">The sequence shown here is derived from an EMBL/GenBank/DDBJ whole genome shotgun (WGS) entry which is preliminary data.</text>
</comment>
<keyword evidence="2" id="KW-1185">Reference proteome</keyword>
<dbReference type="Pfam" id="PF14356">
    <property type="entry name" value="DUF4403"/>
    <property type="match status" value="1"/>
</dbReference>
<evidence type="ECO:0000313" key="1">
    <source>
        <dbReference type="EMBL" id="RDV02908.1"/>
    </source>
</evidence>
<dbReference type="OrthoDB" id="1299766at2"/>
<proteinExistence type="predicted"/>
<accession>A0A371B5Q0</accession>